<feature type="coiled-coil region" evidence="1">
    <location>
        <begin position="48"/>
        <end position="112"/>
    </location>
</feature>
<feature type="compositionally biased region" description="Basic and acidic residues" evidence="2">
    <location>
        <begin position="297"/>
        <end position="309"/>
    </location>
</feature>
<feature type="region of interest" description="Disordered" evidence="2">
    <location>
        <begin position="244"/>
        <end position="325"/>
    </location>
</feature>
<feature type="region of interest" description="Disordered" evidence="2">
    <location>
        <begin position="424"/>
        <end position="609"/>
    </location>
</feature>
<feature type="coiled-coil region" evidence="1">
    <location>
        <begin position="167"/>
        <end position="215"/>
    </location>
</feature>
<keyword evidence="1" id="KW-0175">Coiled coil</keyword>
<evidence type="ECO:0000256" key="1">
    <source>
        <dbReference type="SAM" id="Coils"/>
    </source>
</evidence>
<dbReference type="PRINTS" id="PR00929">
    <property type="entry name" value="ATHOOK"/>
</dbReference>
<proteinExistence type="predicted"/>
<protein>
    <submittedName>
        <fullName evidence="3">AT hook, DNA-binding protein</fullName>
    </submittedName>
</protein>
<accession>A0A9Q9AZH8</accession>
<evidence type="ECO:0000313" key="4">
    <source>
        <dbReference type="Proteomes" id="UP001056384"/>
    </source>
</evidence>
<dbReference type="AlphaFoldDB" id="A0A9Q9AZH8"/>
<dbReference type="GO" id="GO:0003677">
    <property type="term" value="F:DNA binding"/>
    <property type="evidence" value="ECO:0007669"/>
    <property type="project" value="UniProtKB-KW"/>
</dbReference>
<feature type="region of interest" description="Disordered" evidence="2">
    <location>
        <begin position="342"/>
        <end position="386"/>
    </location>
</feature>
<keyword evidence="3" id="KW-0238">DNA-binding</keyword>
<gene>
    <name evidence="3" type="ORF">Slin15195_G079100</name>
</gene>
<feature type="compositionally biased region" description="Polar residues" evidence="2">
    <location>
        <begin position="313"/>
        <end position="323"/>
    </location>
</feature>
<evidence type="ECO:0000313" key="3">
    <source>
        <dbReference type="EMBL" id="USW54591.1"/>
    </source>
</evidence>
<name>A0A9Q9AZH8_9PEZI</name>
<dbReference type="Proteomes" id="UP001056384">
    <property type="component" value="Chromosome 6"/>
</dbReference>
<keyword evidence="4" id="KW-1185">Reference proteome</keyword>
<reference evidence="3" key="1">
    <citation type="submission" date="2022-06" db="EMBL/GenBank/DDBJ databases">
        <title>Complete genome sequences of two strains of the flax pathogen Septoria linicola.</title>
        <authorList>
            <person name="Lapalu N."/>
            <person name="Simon A."/>
            <person name="Demenou B."/>
            <person name="Paumier D."/>
            <person name="Guillot M.-P."/>
            <person name="Gout L."/>
            <person name="Valade R."/>
        </authorList>
    </citation>
    <scope>NUCLEOTIDE SEQUENCE</scope>
    <source>
        <strain evidence="3">SE15195</strain>
    </source>
</reference>
<sequence length="673" mass="73694">MAPQMQPPSSPTSLLWAHQMKREHGFLLTRMQKLEAAISRIEAIAIANQDKELNVAEIAQKVQTLAEESRTKNSHGTESAIEKVRKEVTDQFKELDERLEAIINKLDSVDRAVEHAAGTSSKAFDREVEMLKRVKGLEEGMKNFRDNMRLLGRKVDDGSVEQVHAQVQKLMQKAKDAGADHEKVQETVTMLQAAVEAMKEENQKLEAQVQVAREEMGARAAEAAMSARTLQAAQDDLRNATARHAAPIPKEVPSEANTRDSGSDQVPIAARSEASNEPADSQHTEEAMTNRATTPKELPKKSTRSDKKAHVATTKSAHGQTNEAMVVDETISKPVSMKRELAGLQTETSNKRRKVGPTSNTGAGFFKKFGSATQQPKGKNVAPSDKITDEKIQMRIVRKGKGWVEVVEQVDENEAEDLAELARLVPPSTARESPVRLASTDFAGNPIKVKKGRGRPREVATPTPEEGHAISQPPKRGPGRPRKLATEPSVEQSTEQPLPRAAKRRTIEQNDNAQAPGPSGTKSRGRKRKADADAIDETMDLYAPRATRSQRGTPAPAPAPAPAKRSRTDVKPSATVKSHPRAVTPVPTTKRRRGLTGVFSSPISSPPDNIEIVQDEAEVKPAVAKKRVSKEAARGSKRRTIPQLDGASVLLHREEHLDAAQTTKAIFDRDFEM</sequence>
<dbReference type="EMBL" id="CP099423">
    <property type="protein sequence ID" value="USW54591.1"/>
    <property type="molecule type" value="Genomic_DNA"/>
</dbReference>
<dbReference type="SMART" id="SM00384">
    <property type="entry name" value="AT_hook"/>
    <property type="match status" value="3"/>
</dbReference>
<dbReference type="OrthoDB" id="3647228at2759"/>
<feature type="compositionally biased region" description="Polar residues" evidence="2">
    <location>
        <begin position="598"/>
        <end position="607"/>
    </location>
</feature>
<organism evidence="3 4">
    <name type="scientific">Septoria linicola</name>
    <dbReference type="NCBI Taxonomy" id="215465"/>
    <lineage>
        <taxon>Eukaryota</taxon>
        <taxon>Fungi</taxon>
        <taxon>Dikarya</taxon>
        <taxon>Ascomycota</taxon>
        <taxon>Pezizomycotina</taxon>
        <taxon>Dothideomycetes</taxon>
        <taxon>Dothideomycetidae</taxon>
        <taxon>Mycosphaerellales</taxon>
        <taxon>Mycosphaerellaceae</taxon>
        <taxon>Septoria</taxon>
    </lineage>
</organism>
<dbReference type="InterPro" id="IPR017956">
    <property type="entry name" value="AT_hook_DNA-bd_motif"/>
</dbReference>
<evidence type="ECO:0000256" key="2">
    <source>
        <dbReference type="SAM" id="MobiDB-lite"/>
    </source>
</evidence>